<reference evidence="3" key="1">
    <citation type="journal article" date="2019" name="Int. J. Syst. Evol. Microbiol.">
        <title>The Global Catalogue of Microorganisms (GCM) 10K type strain sequencing project: providing services to taxonomists for standard genome sequencing and annotation.</title>
        <authorList>
            <consortium name="The Broad Institute Genomics Platform"/>
            <consortium name="The Broad Institute Genome Sequencing Center for Infectious Disease"/>
            <person name="Wu L."/>
            <person name="Ma J."/>
        </authorList>
    </citation>
    <scope>NUCLEOTIDE SEQUENCE [LARGE SCALE GENOMIC DNA]</scope>
    <source>
        <strain evidence="3">JCM 18410</strain>
    </source>
</reference>
<dbReference type="Pfam" id="PF13349">
    <property type="entry name" value="DUF4097"/>
    <property type="match status" value="1"/>
</dbReference>
<dbReference type="InterPro" id="IPR025164">
    <property type="entry name" value="Toastrack_DUF4097"/>
</dbReference>
<evidence type="ECO:0000313" key="3">
    <source>
        <dbReference type="Proteomes" id="UP001500124"/>
    </source>
</evidence>
<comment type="caution">
    <text evidence="2">The sequence shown here is derived from an EMBL/GenBank/DDBJ whole genome shotgun (WGS) entry which is preliminary data.</text>
</comment>
<dbReference type="EMBL" id="BAABKC010000135">
    <property type="protein sequence ID" value="GAA5080274.1"/>
    <property type="molecule type" value="Genomic_DNA"/>
</dbReference>
<keyword evidence="3" id="KW-1185">Reference proteome</keyword>
<sequence>MPNGEILMHQRLRLLAAASVTVIAAGALGACGVISDDHFKDDHSVSDRITSIRLDNKDGGVEIRGDSDTTKVSVHREVGYRGDKPDSPSFRVDDGVLVLAGCGDDCSIDYTVDVPAGLPVTGTTSNGAIDLSGVGAVQVGTSNGDVTVDGADGAVDLHTSNGRIKAKGLKGGGVKAKSSNGPVVIGTTAAQDVWVRTSNAPVTVTAAAGPYRVTAHTSNGSPHVSVPTDPKARYALDLGTSTGDITVKAP</sequence>
<gene>
    <name evidence="2" type="ORF">GCM10023336_73420</name>
</gene>
<dbReference type="Proteomes" id="UP001500124">
    <property type="component" value="Unassembled WGS sequence"/>
</dbReference>
<organism evidence="2 3">
    <name type="scientific">Streptomyces similanensis</name>
    <dbReference type="NCBI Taxonomy" id="1274988"/>
    <lineage>
        <taxon>Bacteria</taxon>
        <taxon>Bacillati</taxon>
        <taxon>Actinomycetota</taxon>
        <taxon>Actinomycetes</taxon>
        <taxon>Kitasatosporales</taxon>
        <taxon>Streptomycetaceae</taxon>
        <taxon>Streptomyces</taxon>
    </lineage>
</organism>
<evidence type="ECO:0000313" key="2">
    <source>
        <dbReference type="EMBL" id="GAA5080274.1"/>
    </source>
</evidence>
<evidence type="ECO:0000259" key="1">
    <source>
        <dbReference type="Pfam" id="PF13349"/>
    </source>
</evidence>
<proteinExistence type="predicted"/>
<protein>
    <submittedName>
        <fullName evidence="2">DUF4097 family beta strand repeat-containing protein</fullName>
    </submittedName>
</protein>
<feature type="domain" description="DUF4097" evidence="1">
    <location>
        <begin position="124"/>
        <end position="248"/>
    </location>
</feature>
<name>A0ABP9LP82_9ACTN</name>
<accession>A0ABP9LP82</accession>